<name>A0A8H7DPG5_PLEOS</name>
<proteinExistence type="predicted"/>
<dbReference type="Proteomes" id="UP000623687">
    <property type="component" value="Unassembled WGS sequence"/>
</dbReference>
<feature type="compositionally biased region" description="Polar residues" evidence="1">
    <location>
        <begin position="13"/>
        <end position="37"/>
    </location>
</feature>
<keyword evidence="3" id="KW-1185">Reference proteome</keyword>
<gene>
    <name evidence="2" type="ORF">PC9H_008893</name>
</gene>
<dbReference type="AlphaFoldDB" id="A0A8H7DPG5"/>
<comment type="caution">
    <text evidence="2">The sequence shown here is derived from an EMBL/GenBank/DDBJ whole genome shotgun (WGS) entry which is preliminary data.</text>
</comment>
<protein>
    <submittedName>
        <fullName evidence="2">Uncharacterized protein</fullName>
    </submittedName>
</protein>
<dbReference type="GeneID" id="59378711"/>
<dbReference type="VEuPathDB" id="FungiDB:PC9H_008893"/>
<dbReference type="RefSeq" id="XP_036629828.1">
    <property type="nucleotide sequence ID" value="XM_036778400.1"/>
</dbReference>
<evidence type="ECO:0000313" key="3">
    <source>
        <dbReference type="Proteomes" id="UP000623687"/>
    </source>
</evidence>
<feature type="region of interest" description="Disordered" evidence="1">
    <location>
        <begin position="1"/>
        <end position="64"/>
    </location>
</feature>
<evidence type="ECO:0000313" key="2">
    <source>
        <dbReference type="EMBL" id="KAF7426524.1"/>
    </source>
</evidence>
<organism evidence="2 3">
    <name type="scientific">Pleurotus ostreatus</name>
    <name type="common">Oyster mushroom</name>
    <name type="synonym">White-rot fungus</name>
    <dbReference type="NCBI Taxonomy" id="5322"/>
    <lineage>
        <taxon>Eukaryota</taxon>
        <taxon>Fungi</taxon>
        <taxon>Dikarya</taxon>
        <taxon>Basidiomycota</taxon>
        <taxon>Agaricomycotina</taxon>
        <taxon>Agaricomycetes</taxon>
        <taxon>Agaricomycetidae</taxon>
        <taxon>Agaricales</taxon>
        <taxon>Pleurotineae</taxon>
        <taxon>Pleurotaceae</taxon>
        <taxon>Pleurotus</taxon>
    </lineage>
</organism>
<dbReference type="EMBL" id="JACETU010000006">
    <property type="protein sequence ID" value="KAF7426524.1"/>
    <property type="molecule type" value="Genomic_DNA"/>
</dbReference>
<accession>A0A8H7DPG5</accession>
<sequence>MRAVGAGIDGGPNAQQKRSSAVSATSVGSPPATTCSSRHGEDLGGPLRRQRLPPEEEEAVDRNTGQAVTLALLHTRVRASSSTSLGHSSHHNHMVARKTNMQVLDSRDNYMTPAARVCAAQHLHASTSTPNKPLDPKFQGGLCAEVSQLTACLPEVNEVRTNLAEWSGDNETGQHK</sequence>
<reference evidence="2" key="1">
    <citation type="submission" date="2019-07" db="EMBL/GenBank/DDBJ databases">
        <authorList>
            <person name="Palmer J.M."/>
        </authorList>
    </citation>
    <scope>NUCLEOTIDE SEQUENCE</scope>
    <source>
        <strain evidence="2">PC9</strain>
    </source>
</reference>
<evidence type="ECO:0000256" key="1">
    <source>
        <dbReference type="SAM" id="MobiDB-lite"/>
    </source>
</evidence>